<gene>
    <name evidence="3" type="ORF">IAA81_02845</name>
</gene>
<feature type="domain" description="Peptidase C39-like" evidence="2">
    <location>
        <begin position="5"/>
        <end position="53"/>
    </location>
</feature>
<accession>A0A9D9HNZ0</accession>
<reference evidence="3" key="1">
    <citation type="submission" date="2020-10" db="EMBL/GenBank/DDBJ databases">
        <authorList>
            <person name="Gilroy R."/>
        </authorList>
    </citation>
    <scope>NUCLEOTIDE SEQUENCE</scope>
    <source>
        <strain evidence="3">10532</strain>
    </source>
</reference>
<evidence type="ECO:0000313" key="4">
    <source>
        <dbReference type="Proteomes" id="UP000823638"/>
    </source>
</evidence>
<keyword evidence="1" id="KW-0175">Coiled coil</keyword>
<dbReference type="Pfam" id="PF13529">
    <property type="entry name" value="Peptidase_C39_2"/>
    <property type="match status" value="1"/>
</dbReference>
<evidence type="ECO:0000256" key="1">
    <source>
        <dbReference type="SAM" id="Coils"/>
    </source>
</evidence>
<dbReference type="EMBL" id="JADIMM010000035">
    <property type="protein sequence ID" value="MBO8457150.1"/>
    <property type="molecule type" value="Genomic_DNA"/>
</dbReference>
<evidence type="ECO:0000313" key="3">
    <source>
        <dbReference type="EMBL" id="MBO8457150.1"/>
    </source>
</evidence>
<organism evidence="3 4">
    <name type="scientific">Candidatus Gallitreponema excrementavium</name>
    <dbReference type="NCBI Taxonomy" id="2840840"/>
    <lineage>
        <taxon>Bacteria</taxon>
        <taxon>Pseudomonadati</taxon>
        <taxon>Spirochaetota</taxon>
        <taxon>Spirochaetia</taxon>
        <taxon>Spirochaetales</taxon>
        <taxon>Candidatus Gallitreponema</taxon>
    </lineage>
</organism>
<feature type="coiled-coil region" evidence="1">
    <location>
        <begin position="515"/>
        <end position="557"/>
    </location>
</feature>
<sequence length="857" mass="99575">MEFLEEKIQGGYPVMVSTGLASVIDDNNTYKKDGHIVVVRGITDTGDIILNDPFGIPVDNDNKIKALDGISSTPGKIAGWYYNSEAASPGDNIIIKREDFNNVCCDSNGKFICIEGPLWQEPGGKENDFSNSYPIKANNMWHNGIHLESAQGFYSIGCGRLVAARNSDVEGHGSNSFALIKYQLPGEKIKYFYALYMHLQKIDLKQELRDFFLKNNGRVSDNLRNTWYEQIFNSLLPNYMIMNYKLPERLDPVDEENYKVIYKATIDENTYKLSPTKELADLSNLGGNLSKHLKVYLIPPDGRLKNLCEIDNYRSLDKLRFMVETRNTKLKDSENYYYFYLGTSDNRQLCCCKGGKAGDTDKDVFASYYHVNEASYKYYIDCIYNLYTGNTVIFKKTDTTVQTEKGYEDQYKKQYEDLMNKSILKYSPVLTDDNKIILKKRLMKSYLTNLFYSNYFILKKHKLQGKEFVKLFLDDIINANKAFYLEDSYQIIKDEMSQITVSIETLIREYIETGNNGLLEEYKELTKSLDNALKTLLSRISSEIEKKEAEYGILEAKTGEQWMKYFFEDAEQKLDCLNKIGTVNGYDVEKGMPGMCKQFADMIEEYQEVDIAAAIAICVFLMLEFVSIPKEKSFTAEDRFPFIDFEHGETYKMLHQSLKKVLNSYEIFFNKRYIDKYIEIPKGAKIGNGTKIPDTDKTDSIHFEIFSKDNLLPEQALVEDSDEDHFYDPKKITESIISGLGLTGKEMDHYVKYAKDNVIGKKEIEQLYTETDYLKKLVTRHRSEWKNKTYTENEIASIVNATNFIKKIFRREEICTILDYYNGLYSKYNWLDKKMEKELETSIFYYYHPLYFLEQIQ</sequence>
<protein>
    <submittedName>
        <fullName evidence="3">C39 family peptidase</fullName>
    </submittedName>
</protein>
<reference evidence="3" key="2">
    <citation type="journal article" date="2021" name="PeerJ">
        <title>Extensive microbial diversity within the chicken gut microbiome revealed by metagenomics and culture.</title>
        <authorList>
            <person name="Gilroy R."/>
            <person name="Ravi A."/>
            <person name="Getino M."/>
            <person name="Pursley I."/>
            <person name="Horton D.L."/>
            <person name="Alikhan N.F."/>
            <person name="Baker D."/>
            <person name="Gharbi K."/>
            <person name="Hall N."/>
            <person name="Watson M."/>
            <person name="Adriaenssens E.M."/>
            <person name="Foster-Nyarko E."/>
            <person name="Jarju S."/>
            <person name="Secka A."/>
            <person name="Antonio M."/>
            <person name="Oren A."/>
            <person name="Chaudhuri R.R."/>
            <person name="La Ragione R."/>
            <person name="Hildebrand F."/>
            <person name="Pallen M.J."/>
        </authorList>
    </citation>
    <scope>NUCLEOTIDE SEQUENCE</scope>
    <source>
        <strain evidence="3">10532</strain>
    </source>
</reference>
<proteinExistence type="predicted"/>
<dbReference type="Proteomes" id="UP000823638">
    <property type="component" value="Unassembled WGS sequence"/>
</dbReference>
<evidence type="ECO:0000259" key="2">
    <source>
        <dbReference type="Pfam" id="PF13529"/>
    </source>
</evidence>
<name>A0A9D9HNZ0_9SPIR</name>
<dbReference type="AlphaFoldDB" id="A0A9D9HNZ0"/>
<dbReference type="InterPro" id="IPR039564">
    <property type="entry name" value="Peptidase_C39-like"/>
</dbReference>
<comment type="caution">
    <text evidence="3">The sequence shown here is derived from an EMBL/GenBank/DDBJ whole genome shotgun (WGS) entry which is preliminary data.</text>
</comment>